<name>A0ABP0F7G0_CLALP</name>
<protein>
    <submittedName>
        <fullName evidence="1">Uncharacterized protein</fullName>
    </submittedName>
</protein>
<evidence type="ECO:0000313" key="2">
    <source>
        <dbReference type="Proteomes" id="UP001642483"/>
    </source>
</evidence>
<accession>A0ABP0F7G0</accession>
<dbReference type="PANTHER" id="PTHR14652:SF2">
    <property type="entry name" value="TYPE 2 DNA TOPOISOMERASE 6 SUBUNIT B-LIKE"/>
    <property type="match status" value="1"/>
</dbReference>
<dbReference type="PANTHER" id="PTHR14652">
    <property type="entry name" value="TYPE 2 DNA TOPOISOMERASE 6 SUBUNIT B-LIKE"/>
    <property type="match status" value="1"/>
</dbReference>
<reference evidence="1 2" key="1">
    <citation type="submission" date="2024-02" db="EMBL/GenBank/DDBJ databases">
        <authorList>
            <person name="Daric V."/>
            <person name="Darras S."/>
        </authorList>
    </citation>
    <scope>NUCLEOTIDE SEQUENCE [LARGE SCALE GENOMIC DNA]</scope>
</reference>
<dbReference type="EMBL" id="CAWYQH010000013">
    <property type="protein sequence ID" value="CAK8674370.1"/>
    <property type="molecule type" value="Genomic_DNA"/>
</dbReference>
<evidence type="ECO:0000313" key="1">
    <source>
        <dbReference type="EMBL" id="CAK8674370.1"/>
    </source>
</evidence>
<gene>
    <name evidence="1" type="ORF">CVLEPA_LOCUS4073</name>
</gene>
<proteinExistence type="predicted"/>
<dbReference type="Proteomes" id="UP001642483">
    <property type="component" value="Unassembled WGS sequence"/>
</dbReference>
<keyword evidence="2" id="KW-1185">Reference proteome</keyword>
<comment type="caution">
    <text evidence="1">The sequence shown here is derived from an EMBL/GenBank/DDBJ whole genome shotgun (WGS) entry which is preliminary data.</text>
</comment>
<sequence>MEINSSSLGSVPFQFVRRFLDFIFLTAHQNEFKTSFKVTIKAINKTLGKDAMRQYKLMVDFENRQSPSMLQLISSNPFLTTQHSFAKDVQMFRVQQNDSSLQIVTEKLLVSPGGQFEVVTSESSCTNSGAIGSCQMSCILTLVQQTALLFTSKLKSYLNILHAVWQSLYIISLHLLDGENEIDISFNDQTDDDVVNVLSDALAVCSTFYYKQRQESDLIVKKSNPVVLLDDTNSPNYIKLKLSVIATTFTLSNDRGGIYVYVLGPGGLPVINESDVSTDRLAPWEDYGIKMDEAYEHKEKDDILEPFLAYNINTDFQQPLNVVAVIAIDAVTNWQVMEERIVATNYVQGNIGQILRSNSSLVERSFTQALNQLLPRTKDLKRMRTNELSVVNIVTSIHDIVTLSTNDIFRETCMSLMGSATSHGLQDDLYTALTSIAQEKLERKRRKNDASADVILLFSFMLTIDIQHSIPHSYRIESSN</sequence>
<dbReference type="InterPro" id="IPR028040">
    <property type="entry name" value="TopoVIB-like"/>
</dbReference>
<organism evidence="1 2">
    <name type="scientific">Clavelina lepadiformis</name>
    <name type="common">Light-bulb sea squirt</name>
    <name type="synonym">Ascidia lepadiformis</name>
    <dbReference type="NCBI Taxonomy" id="159417"/>
    <lineage>
        <taxon>Eukaryota</taxon>
        <taxon>Metazoa</taxon>
        <taxon>Chordata</taxon>
        <taxon>Tunicata</taxon>
        <taxon>Ascidiacea</taxon>
        <taxon>Aplousobranchia</taxon>
        <taxon>Clavelinidae</taxon>
        <taxon>Clavelina</taxon>
    </lineage>
</organism>